<dbReference type="AlphaFoldDB" id="A0A0K0DRH5"/>
<evidence type="ECO:0000313" key="1">
    <source>
        <dbReference type="Proteomes" id="UP000035642"/>
    </source>
</evidence>
<sequence>MSGFTRIVGLIYVMRIFGRKQAPTSKSAAEAFGLILFEENSGSPILVEKNEKKDELYRQLTRNWKAGCSRPPPMLTKLVEVAKEALEQKIEATEVGNNMELRSAATTDGNKYRHKL</sequence>
<protein>
    <submittedName>
        <fullName evidence="2">Uncharacterized protein</fullName>
    </submittedName>
</protein>
<keyword evidence="1" id="KW-1185">Reference proteome</keyword>
<accession>A0A0K0DRH5</accession>
<evidence type="ECO:0000313" key="2">
    <source>
        <dbReference type="WBParaSite" id="ACAC_0001436401-mRNA-1"/>
    </source>
</evidence>
<dbReference type="WBParaSite" id="ACAC_0001436401-mRNA-1">
    <property type="protein sequence ID" value="ACAC_0001436401-mRNA-1"/>
    <property type="gene ID" value="ACAC_0001436401"/>
</dbReference>
<name>A0A0K0DRH5_ANGCA</name>
<reference evidence="2" key="2">
    <citation type="submission" date="2017-02" db="UniProtKB">
        <authorList>
            <consortium name="WormBaseParasite"/>
        </authorList>
    </citation>
    <scope>IDENTIFICATION</scope>
</reference>
<proteinExistence type="predicted"/>
<organism evidence="1 2">
    <name type="scientific">Angiostrongylus cantonensis</name>
    <name type="common">Rat lungworm</name>
    <dbReference type="NCBI Taxonomy" id="6313"/>
    <lineage>
        <taxon>Eukaryota</taxon>
        <taxon>Metazoa</taxon>
        <taxon>Ecdysozoa</taxon>
        <taxon>Nematoda</taxon>
        <taxon>Chromadorea</taxon>
        <taxon>Rhabditida</taxon>
        <taxon>Rhabditina</taxon>
        <taxon>Rhabditomorpha</taxon>
        <taxon>Strongyloidea</taxon>
        <taxon>Metastrongylidae</taxon>
        <taxon>Angiostrongylus</taxon>
    </lineage>
</organism>
<reference evidence="1" key="1">
    <citation type="submission" date="2012-09" db="EMBL/GenBank/DDBJ databases">
        <authorList>
            <person name="Martin A.A."/>
        </authorList>
    </citation>
    <scope>NUCLEOTIDE SEQUENCE</scope>
</reference>
<dbReference type="Proteomes" id="UP000035642">
    <property type="component" value="Unassembled WGS sequence"/>
</dbReference>